<dbReference type="EMBL" id="LXKT01000001">
    <property type="protein sequence ID" value="OCJ42741.1"/>
    <property type="molecule type" value="Genomic_DNA"/>
</dbReference>
<evidence type="ECO:0000313" key="1">
    <source>
        <dbReference type="EMBL" id="OCJ42741.1"/>
    </source>
</evidence>
<name>A0AB36EPP7_AGRTU</name>
<dbReference type="AlphaFoldDB" id="A0AB36EPP7"/>
<proteinExistence type="predicted"/>
<reference evidence="1 2" key="1">
    <citation type="journal article" date="2016" name="PeerJ">
        <title>Gall-ID: tools for genotyping gall-causing phytopathogenic bacteria.</title>
        <authorList>
            <person name="Davis E.W.II."/>
            <person name="Weisberg A.J."/>
            <person name="Tabima J.F."/>
            <person name="Grunwald N.J."/>
            <person name="Chang J.H."/>
        </authorList>
    </citation>
    <scope>NUCLEOTIDE SEQUENCE [LARGE SCALE GENOMIC DNA]</scope>
    <source>
        <strain evidence="1 2">N2/73</strain>
    </source>
</reference>
<protein>
    <submittedName>
        <fullName evidence="1">Uncharacterized protein</fullName>
    </submittedName>
</protein>
<accession>A0AB36EPP7</accession>
<evidence type="ECO:0000313" key="2">
    <source>
        <dbReference type="Proteomes" id="UP000093451"/>
    </source>
</evidence>
<dbReference type="Proteomes" id="UP000093451">
    <property type="component" value="Unassembled WGS sequence"/>
</dbReference>
<organism evidence="1 2">
    <name type="scientific">Agrobacterium tumefaciens</name>
    <dbReference type="NCBI Taxonomy" id="358"/>
    <lineage>
        <taxon>Bacteria</taxon>
        <taxon>Pseudomonadati</taxon>
        <taxon>Pseudomonadota</taxon>
        <taxon>Alphaproteobacteria</taxon>
        <taxon>Hyphomicrobiales</taxon>
        <taxon>Rhizobiaceae</taxon>
        <taxon>Rhizobium/Agrobacterium group</taxon>
        <taxon>Agrobacterium</taxon>
        <taxon>Agrobacterium tumefaciens complex</taxon>
    </lineage>
</organism>
<gene>
    <name evidence="1" type="ORF">A6U91_02585</name>
</gene>
<sequence>MPRPRLDLTPEERRERCRLQANARQETKRFKQKELKMAEKVATEIAEIAELYELAEELLQMSLPVAIEVVANWQREERRPFPALFTDPQADHETSKAYYARSEKARKFGLIRYMAMDHIKSAGDRRRKATFNDKEAKEAAAVGITVDAYRNRKTAARLTAKMEKIVADRIAA</sequence>
<comment type="caution">
    <text evidence="1">The sequence shown here is derived from an EMBL/GenBank/DDBJ whole genome shotgun (WGS) entry which is preliminary data.</text>
</comment>